<feature type="compositionally biased region" description="Basic and acidic residues" evidence="3">
    <location>
        <begin position="336"/>
        <end position="348"/>
    </location>
</feature>
<dbReference type="Gene3D" id="3.30.70.330">
    <property type="match status" value="2"/>
</dbReference>
<keyword evidence="1 2" id="KW-0694">RNA-binding</keyword>
<accession>A0ABQ9X2L2</accession>
<evidence type="ECO:0000259" key="4">
    <source>
        <dbReference type="PROSITE" id="PS50102"/>
    </source>
</evidence>
<feature type="region of interest" description="Disordered" evidence="3">
    <location>
        <begin position="378"/>
        <end position="408"/>
    </location>
</feature>
<dbReference type="SMART" id="SM00360">
    <property type="entry name" value="RRM"/>
    <property type="match status" value="2"/>
</dbReference>
<evidence type="ECO:0000256" key="1">
    <source>
        <dbReference type="ARBA" id="ARBA00022884"/>
    </source>
</evidence>
<feature type="compositionally biased region" description="Basic and acidic residues" evidence="3">
    <location>
        <begin position="741"/>
        <end position="753"/>
    </location>
</feature>
<comment type="caution">
    <text evidence="5">The sequence shown here is derived from an EMBL/GenBank/DDBJ whole genome shotgun (WGS) entry which is preliminary data.</text>
</comment>
<reference evidence="5 6" key="1">
    <citation type="journal article" date="2022" name="bioRxiv">
        <title>Genomics of Preaxostyla Flagellates Illuminates Evolutionary Transitions and the Path Towards Mitochondrial Loss.</title>
        <authorList>
            <person name="Novak L.V.F."/>
            <person name="Treitli S.C."/>
            <person name="Pyrih J."/>
            <person name="Halakuc P."/>
            <person name="Pipaliya S.V."/>
            <person name="Vacek V."/>
            <person name="Brzon O."/>
            <person name="Soukal P."/>
            <person name="Eme L."/>
            <person name="Dacks J.B."/>
            <person name="Karnkowska A."/>
            <person name="Elias M."/>
            <person name="Hampl V."/>
        </authorList>
    </citation>
    <scope>NUCLEOTIDE SEQUENCE [LARGE SCALE GENOMIC DNA]</scope>
    <source>
        <strain evidence="5">NAU3</strain>
        <tissue evidence="5">Gut</tissue>
    </source>
</reference>
<name>A0ABQ9X2L2_9EUKA</name>
<dbReference type="Pfam" id="PF00076">
    <property type="entry name" value="RRM_1"/>
    <property type="match status" value="2"/>
</dbReference>
<feature type="compositionally biased region" description="Polar residues" evidence="3">
    <location>
        <begin position="308"/>
        <end position="329"/>
    </location>
</feature>
<dbReference type="PANTHER" id="PTHR48027">
    <property type="entry name" value="HETEROGENEOUS NUCLEAR RIBONUCLEOPROTEIN 87F-RELATED"/>
    <property type="match status" value="1"/>
</dbReference>
<protein>
    <recommendedName>
        <fullName evidence="4">RRM domain-containing protein</fullName>
    </recommendedName>
</protein>
<feature type="region of interest" description="Disordered" evidence="3">
    <location>
        <begin position="675"/>
        <end position="753"/>
    </location>
</feature>
<evidence type="ECO:0000313" key="6">
    <source>
        <dbReference type="Proteomes" id="UP001281761"/>
    </source>
</evidence>
<proteinExistence type="predicted"/>
<dbReference type="PROSITE" id="PS50102">
    <property type="entry name" value="RRM"/>
    <property type="match status" value="2"/>
</dbReference>
<dbReference type="Proteomes" id="UP001281761">
    <property type="component" value="Unassembled WGS sequence"/>
</dbReference>
<dbReference type="InterPro" id="IPR012677">
    <property type="entry name" value="Nucleotide-bd_a/b_plait_sf"/>
</dbReference>
<dbReference type="InterPro" id="IPR035979">
    <property type="entry name" value="RBD_domain_sf"/>
</dbReference>
<feature type="compositionally biased region" description="Basic and acidic residues" evidence="3">
    <location>
        <begin position="702"/>
        <end position="725"/>
    </location>
</feature>
<dbReference type="InterPro" id="IPR052462">
    <property type="entry name" value="SLIRP/GR-RBP-like"/>
</dbReference>
<feature type="region of interest" description="Disordered" evidence="3">
    <location>
        <begin position="308"/>
        <end position="358"/>
    </location>
</feature>
<evidence type="ECO:0000256" key="2">
    <source>
        <dbReference type="PROSITE-ProRule" id="PRU00176"/>
    </source>
</evidence>
<sequence length="753" mass="83371">MSQETLQAENFGLFLGDIPQVLSETELHEAFAQLGEVTRLDLRFDKKKRKRLAYGFVYYADEETVQRIIDNGQRFTIGDHTLRVGLAERNTTLLISRIPPQIPQQLLQSWLQRIGRLSSFDFSVPTRQCFVSFSSRAEAEKAKKELEGRLIKRSDLDLDELPERKDPPPPSRRQQCVGRLIVEWCDGKTITNTVYILQSTVALPPSSSHVDSSLSETNARWFAPSPPSSHELLTVASLSLFFQQFGLIERIAIPALQHQAQFEAKVQFGKNSSGVESAKSAVAASSSFQSLFGQHLVLSLTLPQNPTFPLPSTNPSSAKVDAQINQDETSPVDANRTSEDGKDPDRSAPETFKVPKMNPKAPVFLPSSHFSTLPALKAEQPPKRRSPSPTIPFITQSTTIDSPPLSFSTMSRSSSPPLFLPMSSSSSGYTNLTPSTPFSYSSTFFPPSPRSSAFPSLGMDDSELIPSFPIPHDNNFLTSSYQSLDFSESIISFSSFQPPSPRLASGLLPSTSLNATHIHSSSNAFNSFSSTPFSLPIMEQTAPAVLGSGFTNTESSVPADGWAMETANGDEADWAECHFCGQFVALGELDRHEGVCAAKMKEKQVKELLEMSVGGWKGDYETANELEEENEGWNGEESEGEDWIVEEETKQIRLLTDQTIQRYKTRDAVFRQLTGKKESAQGGVKAAQKGKKSVKEEEEEEGVKRECRRKEDARERLGQLADKRKQGNQRKMNGIRAVLPKIEEGTSGLEEKR</sequence>
<organism evidence="5 6">
    <name type="scientific">Blattamonas nauphoetae</name>
    <dbReference type="NCBI Taxonomy" id="2049346"/>
    <lineage>
        <taxon>Eukaryota</taxon>
        <taxon>Metamonada</taxon>
        <taxon>Preaxostyla</taxon>
        <taxon>Oxymonadida</taxon>
        <taxon>Blattamonas</taxon>
    </lineage>
</organism>
<keyword evidence="6" id="KW-1185">Reference proteome</keyword>
<feature type="domain" description="RRM" evidence="4">
    <location>
        <begin position="91"/>
        <end position="163"/>
    </location>
</feature>
<evidence type="ECO:0000313" key="5">
    <source>
        <dbReference type="EMBL" id="KAK2946021.1"/>
    </source>
</evidence>
<feature type="domain" description="RRM" evidence="4">
    <location>
        <begin position="11"/>
        <end position="89"/>
    </location>
</feature>
<dbReference type="CDD" id="cd00590">
    <property type="entry name" value="RRM_SF"/>
    <property type="match status" value="2"/>
</dbReference>
<dbReference type="SUPFAM" id="SSF54928">
    <property type="entry name" value="RNA-binding domain, RBD"/>
    <property type="match status" value="1"/>
</dbReference>
<dbReference type="EMBL" id="JARBJD010000240">
    <property type="protein sequence ID" value="KAK2946021.1"/>
    <property type="molecule type" value="Genomic_DNA"/>
</dbReference>
<evidence type="ECO:0000256" key="3">
    <source>
        <dbReference type="SAM" id="MobiDB-lite"/>
    </source>
</evidence>
<dbReference type="InterPro" id="IPR000504">
    <property type="entry name" value="RRM_dom"/>
</dbReference>
<gene>
    <name evidence="5" type="ORF">BLNAU_19032</name>
</gene>